<dbReference type="EMBL" id="QZCW01000002">
    <property type="protein sequence ID" value="MCW5322198.1"/>
    <property type="molecule type" value="Genomic_DNA"/>
</dbReference>
<comment type="caution">
    <text evidence="2">The sequence shown here is derived from an EMBL/GenBank/DDBJ whole genome shotgun (WGS) entry which is preliminary data.</text>
</comment>
<proteinExistence type="predicted"/>
<sequence>MQNEITRKLAEIISTIRCHGDFYASGRTAIIMPNLDVDGVGRIALPLLDVQGDALVRAADRAPYGRGEDTLVDTAVRRTWQIDADRIHLSGHDWPRTLERIVAQAADGLGVTAPVTAQLYKLLIYDTGSFFVEHRDTEKAPGMFATLVLALPSASSGGELVVRHRGREVCLDLGGSDSAVVSFATFYADCVHEVRPVTSGFRPVLIYNLVRTKGRQASAPPVYDKEQSAIAALLRRWGDDAQAQDVADGGAPKKVIYPLEHAYTQAELAFGALKNADAAAASVLVRAAAEADCELYLALVSIEEMASAEYIGYGRDYGRRHRDWDEDEEGEDDDDGDGDGEDYEVGDIIERDLTVSDWRHPDGSRPAIHSLPFQEDELCPPEYFDDLEPDEQHFHEATGNAGATLERTYRQAAFVLWPRAQRMDVLSSAGLHVTLPYLRDLAARWERSGADQGAPLWCEAHALAACMLRDWPGVEDSFAANSADKVNSMLKSLAQLRDTESLDALLSILPGIYNGGENKALAGAARLLPAARVAECVGQIIAWNAQPIPGICADLLLHMCSSGPFGDSPELLHPAATVLVQTLTGQRTNPARPGYSRRPEPVTSGLVEDLFRMLAGIDAPALDALALAHVLQHPVPYDLDAVLVPAVLALSERASMVQMASVQRMRAACLTHLRKRIGESLQPPKDFARANSLRCACRDCAELGRFLEDPQRERCVLKAGQAVRGHVEDSIRTAACDLDCETSQVGRPYSLICTKNQASYQRGAQQRMDDLRKCARMEADGTNGGPAGEGAGPSNPD</sequence>
<evidence type="ECO:0000313" key="2">
    <source>
        <dbReference type="EMBL" id="MCW5322198.1"/>
    </source>
</evidence>
<dbReference type="RefSeq" id="WP_265282546.1">
    <property type="nucleotide sequence ID" value="NZ_QZCW01000002.1"/>
</dbReference>
<organism evidence="2 3">
    <name type="scientific">Verminephrobacter aporrectodeae subsp. tuberculatae</name>
    <dbReference type="NCBI Taxonomy" id="1110392"/>
    <lineage>
        <taxon>Bacteria</taxon>
        <taxon>Pseudomonadati</taxon>
        <taxon>Pseudomonadota</taxon>
        <taxon>Betaproteobacteria</taxon>
        <taxon>Burkholderiales</taxon>
        <taxon>Comamonadaceae</taxon>
        <taxon>Verminephrobacter</taxon>
    </lineage>
</organism>
<dbReference type="Gene3D" id="2.60.120.620">
    <property type="entry name" value="q2cbj1_9rhob like domain"/>
    <property type="match status" value="1"/>
</dbReference>
<feature type="compositionally biased region" description="Acidic residues" evidence="1">
    <location>
        <begin position="325"/>
        <end position="343"/>
    </location>
</feature>
<evidence type="ECO:0000313" key="3">
    <source>
        <dbReference type="Proteomes" id="UP001208935"/>
    </source>
</evidence>
<keyword evidence="3" id="KW-1185">Reference proteome</keyword>
<name>A0ABT3KV35_9BURK</name>
<accession>A0ABT3KV35</accession>
<reference evidence="3" key="1">
    <citation type="submission" date="2023-07" db="EMBL/GenBank/DDBJ databases">
        <title>Verminephrobacter genomes.</title>
        <authorList>
            <person name="Lund M.B."/>
        </authorList>
    </citation>
    <scope>NUCLEOTIDE SEQUENCE [LARGE SCALE GENOMIC DNA]</scope>
    <source>
        <strain evidence="3">AtM5-05</strain>
    </source>
</reference>
<gene>
    <name evidence="2" type="ORF">D5039_13865</name>
</gene>
<evidence type="ECO:0000256" key="1">
    <source>
        <dbReference type="SAM" id="MobiDB-lite"/>
    </source>
</evidence>
<feature type="compositionally biased region" description="Gly residues" evidence="1">
    <location>
        <begin position="782"/>
        <end position="791"/>
    </location>
</feature>
<feature type="region of interest" description="Disordered" evidence="1">
    <location>
        <begin position="319"/>
        <end position="343"/>
    </location>
</feature>
<protein>
    <submittedName>
        <fullName evidence="2">2OG-Fe(II) oxygenase</fullName>
    </submittedName>
</protein>
<feature type="region of interest" description="Disordered" evidence="1">
    <location>
        <begin position="775"/>
        <end position="797"/>
    </location>
</feature>
<dbReference type="PANTHER" id="PTHR33099:SF7">
    <property type="entry name" value="MYND-TYPE DOMAIN-CONTAINING PROTEIN"/>
    <property type="match status" value="1"/>
</dbReference>
<dbReference type="Proteomes" id="UP001208935">
    <property type="component" value="Unassembled WGS sequence"/>
</dbReference>
<dbReference type="PANTHER" id="PTHR33099">
    <property type="entry name" value="FE2OG DIOXYGENASE DOMAIN-CONTAINING PROTEIN"/>
    <property type="match status" value="1"/>
</dbReference>